<protein>
    <submittedName>
        <fullName evidence="2">Uncharacterized protein</fullName>
    </submittedName>
</protein>
<reference evidence="3" key="1">
    <citation type="journal article" date="2018" name="Nat. Microbiol.">
        <title>Leveraging single-cell genomics to expand the fungal tree of life.</title>
        <authorList>
            <person name="Ahrendt S.R."/>
            <person name="Quandt C.A."/>
            <person name="Ciobanu D."/>
            <person name="Clum A."/>
            <person name="Salamov A."/>
            <person name="Andreopoulos B."/>
            <person name="Cheng J.F."/>
            <person name="Woyke T."/>
            <person name="Pelin A."/>
            <person name="Henrissat B."/>
            <person name="Reynolds N.K."/>
            <person name="Benny G.L."/>
            <person name="Smith M.E."/>
            <person name="James T.Y."/>
            <person name="Grigoriev I.V."/>
        </authorList>
    </citation>
    <scope>NUCLEOTIDE SEQUENCE [LARGE SCALE GENOMIC DNA]</scope>
    <source>
        <strain evidence="3">RSA 468</strain>
    </source>
</reference>
<keyword evidence="3" id="KW-1185">Reference proteome</keyword>
<proteinExistence type="predicted"/>
<accession>A0A4Q0A0Q8</accession>
<evidence type="ECO:0000256" key="1">
    <source>
        <dbReference type="SAM" id="SignalP"/>
    </source>
</evidence>
<name>A0A4Q0A0Q8_9FUNG</name>
<gene>
    <name evidence="2" type="ORF">BJ085DRAFT_36649</name>
</gene>
<dbReference type="Proteomes" id="UP000268162">
    <property type="component" value="Unassembled WGS sequence"/>
</dbReference>
<evidence type="ECO:0000313" key="2">
    <source>
        <dbReference type="EMBL" id="RKP39633.1"/>
    </source>
</evidence>
<organism evidence="2 3">
    <name type="scientific">Dimargaris cristalligena</name>
    <dbReference type="NCBI Taxonomy" id="215637"/>
    <lineage>
        <taxon>Eukaryota</taxon>
        <taxon>Fungi</taxon>
        <taxon>Fungi incertae sedis</taxon>
        <taxon>Zoopagomycota</taxon>
        <taxon>Kickxellomycotina</taxon>
        <taxon>Dimargaritomycetes</taxon>
        <taxon>Dimargaritales</taxon>
        <taxon>Dimargaritaceae</taxon>
        <taxon>Dimargaris</taxon>
    </lineage>
</organism>
<keyword evidence="1" id="KW-0732">Signal</keyword>
<feature type="signal peptide" evidence="1">
    <location>
        <begin position="1"/>
        <end position="29"/>
    </location>
</feature>
<dbReference type="EMBL" id="ML002256">
    <property type="protein sequence ID" value="RKP39633.1"/>
    <property type="molecule type" value="Genomic_DNA"/>
</dbReference>
<evidence type="ECO:0000313" key="3">
    <source>
        <dbReference type="Proteomes" id="UP000268162"/>
    </source>
</evidence>
<sequence length="100" mass="10787">MMSFNLRTIATTALVVSTMLAWNCTPALAKPVDTPTATLPAGATVTIISPDATYAAPPRAHPSVCPTIQPSLIIDASSMIRIRHVELLYLPGIPFERYHE</sequence>
<dbReference type="AlphaFoldDB" id="A0A4Q0A0Q8"/>
<feature type="chain" id="PRO_5020825999" evidence="1">
    <location>
        <begin position="30"/>
        <end position="100"/>
    </location>
</feature>